<dbReference type="PROSITE" id="PS51257">
    <property type="entry name" value="PROKAR_LIPOPROTEIN"/>
    <property type="match status" value="1"/>
</dbReference>
<protein>
    <recommendedName>
        <fullName evidence="4">Lipoprotein</fullName>
    </recommendedName>
</protein>
<keyword evidence="1" id="KW-0472">Membrane</keyword>
<keyword evidence="1" id="KW-1133">Transmembrane helix</keyword>
<accession>A0ABY9K9E8</accession>
<keyword evidence="3" id="KW-1185">Reference proteome</keyword>
<dbReference type="EMBL" id="CP132314">
    <property type="protein sequence ID" value="WLS04159.1"/>
    <property type="molecule type" value="Genomic_DNA"/>
</dbReference>
<dbReference type="RefSeq" id="WP_306160067.1">
    <property type="nucleotide sequence ID" value="NZ_CP132314.1"/>
</dbReference>
<organism evidence="2 3">
    <name type="scientific">Shinella oryzae</name>
    <dbReference type="NCBI Taxonomy" id="2871820"/>
    <lineage>
        <taxon>Bacteria</taxon>
        <taxon>Pseudomonadati</taxon>
        <taxon>Pseudomonadota</taxon>
        <taxon>Alphaproteobacteria</taxon>
        <taxon>Hyphomicrobiales</taxon>
        <taxon>Rhizobiaceae</taxon>
        <taxon>Shinella</taxon>
    </lineage>
</organism>
<sequence>MKIAIGIIGIMLGILVLLQSCTVGTASHLVGDAATGDAGSLGILAGLLLFVGGAFAFGLPIVSTVTFTLAGLIAFAGSAEFPDLKVWGFIALAMAVMAFFTWRSAKKKRVAAQ</sequence>
<dbReference type="Proteomes" id="UP001225788">
    <property type="component" value="Chromosome"/>
</dbReference>
<evidence type="ECO:0000256" key="1">
    <source>
        <dbReference type="SAM" id="Phobius"/>
    </source>
</evidence>
<keyword evidence="1" id="KW-0812">Transmembrane</keyword>
<name>A0ABY9K9E8_9HYPH</name>
<gene>
    <name evidence="2" type="ORF">Q9315_05945</name>
</gene>
<evidence type="ECO:0000313" key="3">
    <source>
        <dbReference type="Proteomes" id="UP001225788"/>
    </source>
</evidence>
<feature type="transmembrane region" description="Helical" evidence="1">
    <location>
        <begin position="86"/>
        <end position="105"/>
    </location>
</feature>
<feature type="transmembrane region" description="Helical" evidence="1">
    <location>
        <begin position="41"/>
        <end position="74"/>
    </location>
</feature>
<reference evidence="2 3" key="1">
    <citation type="submission" date="2023-08" db="EMBL/GenBank/DDBJ databases">
        <title>Pathogen: clinical or host-associated sample.</title>
        <authorList>
            <person name="Hergert J."/>
            <person name="Casey R."/>
            <person name="Wagner J."/>
            <person name="Young E.L."/>
            <person name="Oakeson K.F."/>
        </authorList>
    </citation>
    <scope>NUCLEOTIDE SEQUENCE [LARGE SCALE GENOMIC DNA]</scope>
    <source>
        <strain evidence="2 3">UPHL-collab-2</strain>
    </source>
</reference>
<proteinExistence type="predicted"/>
<feature type="transmembrane region" description="Helical" evidence="1">
    <location>
        <begin position="6"/>
        <end position="29"/>
    </location>
</feature>
<evidence type="ECO:0000313" key="2">
    <source>
        <dbReference type="EMBL" id="WLS04159.1"/>
    </source>
</evidence>
<evidence type="ECO:0008006" key="4">
    <source>
        <dbReference type="Google" id="ProtNLM"/>
    </source>
</evidence>